<name>A0A6A5GYY7_CAERE</name>
<gene>
    <name evidence="1" type="ORF">GCK72_016203</name>
</gene>
<dbReference type="Proteomes" id="UP000483820">
    <property type="component" value="Chromosome IV"/>
</dbReference>
<reference evidence="1 2" key="1">
    <citation type="submission" date="2019-12" db="EMBL/GenBank/DDBJ databases">
        <title>Chromosome-level assembly of the Caenorhabditis remanei genome.</title>
        <authorList>
            <person name="Teterina A.A."/>
            <person name="Willis J.H."/>
            <person name="Phillips P.C."/>
        </authorList>
    </citation>
    <scope>NUCLEOTIDE SEQUENCE [LARGE SCALE GENOMIC DNA]</scope>
    <source>
        <strain evidence="1 2">PX506</strain>
        <tissue evidence="1">Whole organism</tissue>
    </source>
</reference>
<accession>A0A6A5GYY7</accession>
<dbReference type="GeneID" id="9804309"/>
<comment type="caution">
    <text evidence="1">The sequence shown here is derived from an EMBL/GenBank/DDBJ whole genome shotgun (WGS) entry which is preliminary data.</text>
</comment>
<evidence type="ECO:0000313" key="2">
    <source>
        <dbReference type="Proteomes" id="UP000483820"/>
    </source>
</evidence>
<organism evidence="1 2">
    <name type="scientific">Caenorhabditis remanei</name>
    <name type="common">Caenorhabditis vulgaris</name>
    <dbReference type="NCBI Taxonomy" id="31234"/>
    <lineage>
        <taxon>Eukaryota</taxon>
        <taxon>Metazoa</taxon>
        <taxon>Ecdysozoa</taxon>
        <taxon>Nematoda</taxon>
        <taxon>Chromadorea</taxon>
        <taxon>Rhabditida</taxon>
        <taxon>Rhabditina</taxon>
        <taxon>Rhabditomorpha</taxon>
        <taxon>Rhabditoidea</taxon>
        <taxon>Rhabditidae</taxon>
        <taxon>Peloderinae</taxon>
        <taxon>Caenorhabditis</taxon>
    </lineage>
</organism>
<protein>
    <submittedName>
        <fullName evidence="1">Uncharacterized protein</fullName>
    </submittedName>
</protein>
<dbReference type="EMBL" id="WUAV01000004">
    <property type="protein sequence ID" value="KAF1759736.1"/>
    <property type="molecule type" value="Genomic_DNA"/>
</dbReference>
<dbReference type="CTD" id="9804309"/>
<evidence type="ECO:0000313" key="1">
    <source>
        <dbReference type="EMBL" id="KAF1759736.1"/>
    </source>
</evidence>
<sequence>MVWMLIRLVGDNIARPASIPPKFQHLQFRNEDLPIVKNPLSKFEEIEFGEEIHVKHSFLDHWQTYLEHFEETKNYKNKERTTLAQTAIEISKLLHESKFFVAYTSFTTTWAESIEQMTRLLDRTSVAFKESAKKFFNKKFPNSTLNFKEKTGGTRSGIVVTVTCDGKDTTYFMKTFHQAGTSCSYSSMKRHPPDLREMFAYRLLQIIGVGPVVFFPYYEGSTTILTEKVKEFTEVDKIEDVALQKKVVVESYLLSLILGIRDLNIGNIGSNQQKDLAIVDFCVTNGVNFVERKIVNNFLNKNNFDVPDISHETLANIGHEERRKIAKDALAKWSQISTITSDIISDEKRELRKHGIVFGNATDDVESYIEDIKLNYNSIFLASR</sequence>
<dbReference type="RefSeq" id="XP_003092004.2">
    <property type="nucleotide sequence ID" value="XM_003091956.2"/>
</dbReference>
<dbReference type="KEGG" id="crq:GCK72_016203"/>
<dbReference type="AlphaFoldDB" id="A0A6A5GYY7"/>
<dbReference type="PANTHER" id="PTHR33651:SF3">
    <property type="entry name" value="PHAGE PROTEIN"/>
    <property type="match status" value="1"/>
</dbReference>
<proteinExistence type="predicted"/>
<dbReference type="PANTHER" id="PTHR33651">
    <property type="entry name" value="PROTEIN CBG06246"/>
    <property type="match status" value="1"/>
</dbReference>